<evidence type="ECO:0000256" key="1">
    <source>
        <dbReference type="ARBA" id="ARBA00004443"/>
    </source>
</evidence>
<sequence length="135" mass="16554">MEEPKLDRRYDWVGPPDKVSKIRPIRLRRVDNETETEQNYRTTREQLNEWNSAFWTIHNQLFEQKRAEFVAKKKQELGRLGQVSAADMSVFYKQFLNERASSLRGYNNEWYRRNFALIWPAVRVNWIRFCRLLRR</sequence>
<protein>
    <submittedName>
        <fullName evidence="8">Apoptogenic protein 1, mitochondrial</fullName>
    </submittedName>
</protein>
<dbReference type="AlphaFoldDB" id="A0A7E4VRD6"/>
<evidence type="ECO:0000256" key="4">
    <source>
        <dbReference type="ARBA" id="ARBA00022946"/>
    </source>
</evidence>
<evidence type="ECO:0000256" key="2">
    <source>
        <dbReference type="ARBA" id="ARBA00005453"/>
    </source>
</evidence>
<accession>A0A7E4VRD6</accession>
<evidence type="ECO:0000313" key="8">
    <source>
        <dbReference type="WBParaSite" id="Pan_g2446.t1"/>
    </source>
</evidence>
<dbReference type="GO" id="GO:0097193">
    <property type="term" value="P:intrinsic apoptotic signaling pathway"/>
    <property type="evidence" value="ECO:0007669"/>
    <property type="project" value="InterPro"/>
</dbReference>
<dbReference type="PANTHER" id="PTHR31107">
    <property type="entry name" value="APOPTOGENIC PROTEIN 1, MITOCHONDRIAL"/>
    <property type="match status" value="1"/>
</dbReference>
<comment type="similarity">
    <text evidence="2">Belongs to the COA8 family.</text>
</comment>
<keyword evidence="5" id="KW-0496">Mitochondrion</keyword>
<organism evidence="7 8">
    <name type="scientific">Panagrellus redivivus</name>
    <name type="common">Microworm</name>
    <dbReference type="NCBI Taxonomy" id="6233"/>
    <lineage>
        <taxon>Eukaryota</taxon>
        <taxon>Metazoa</taxon>
        <taxon>Ecdysozoa</taxon>
        <taxon>Nematoda</taxon>
        <taxon>Chromadorea</taxon>
        <taxon>Rhabditida</taxon>
        <taxon>Tylenchina</taxon>
        <taxon>Panagrolaimomorpha</taxon>
        <taxon>Panagrolaimoidea</taxon>
        <taxon>Panagrolaimidae</taxon>
        <taxon>Panagrellus</taxon>
    </lineage>
</organism>
<keyword evidence="4" id="KW-0809">Transit peptide</keyword>
<evidence type="ECO:0000256" key="5">
    <source>
        <dbReference type="ARBA" id="ARBA00023128"/>
    </source>
</evidence>
<name>A0A7E4VRD6_PANRE</name>
<reference evidence="8" key="2">
    <citation type="submission" date="2020-10" db="UniProtKB">
        <authorList>
            <consortium name="WormBaseParasite"/>
        </authorList>
    </citation>
    <scope>IDENTIFICATION</scope>
</reference>
<reference evidence="7" key="1">
    <citation type="journal article" date="2013" name="Genetics">
        <title>The draft genome and transcriptome of Panagrellus redivivus are shaped by the harsh demands of a free-living lifestyle.</title>
        <authorList>
            <person name="Srinivasan J."/>
            <person name="Dillman A.R."/>
            <person name="Macchietto M.G."/>
            <person name="Heikkinen L."/>
            <person name="Lakso M."/>
            <person name="Fracchia K.M."/>
            <person name="Antoshechkin I."/>
            <person name="Mortazavi A."/>
            <person name="Wong G."/>
            <person name="Sternberg P.W."/>
        </authorList>
    </citation>
    <scope>NUCLEOTIDE SEQUENCE [LARGE SCALE GENOMIC DNA]</scope>
    <source>
        <strain evidence="7">MT8872</strain>
    </source>
</reference>
<dbReference type="InterPro" id="IPR018796">
    <property type="entry name" value="COA8"/>
</dbReference>
<comment type="subcellular location">
    <subcellularLocation>
        <location evidence="1">Mitochondrion inner membrane</location>
        <topology evidence="1">Peripheral membrane protein</topology>
        <orientation evidence="1">Matrix side</orientation>
    </subcellularLocation>
</comment>
<evidence type="ECO:0000313" key="7">
    <source>
        <dbReference type="Proteomes" id="UP000492821"/>
    </source>
</evidence>
<dbReference type="WBParaSite" id="Pan_g2446.t1">
    <property type="protein sequence ID" value="Pan_g2446.t1"/>
    <property type="gene ID" value="Pan_g2446"/>
</dbReference>
<keyword evidence="3" id="KW-0999">Mitochondrion inner membrane</keyword>
<keyword evidence="6" id="KW-0472">Membrane</keyword>
<dbReference type="GO" id="GO:0005743">
    <property type="term" value="C:mitochondrial inner membrane"/>
    <property type="evidence" value="ECO:0007669"/>
    <property type="project" value="UniProtKB-SubCell"/>
</dbReference>
<dbReference type="PANTHER" id="PTHR31107:SF2">
    <property type="entry name" value="CYTOCHROME C OXIDASE ASSEMBLY FACTOR 8"/>
    <property type="match status" value="1"/>
</dbReference>
<evidence type="ECO:0000256" key="6">
    <source>
        <dbReference type="ARBA" id="ARBA00023136"/>
    </source>
</evidence>
<proteinExistence type="inferred from homology"/>
<keyword evidence="7" id="KW-1185">Reference proteome</keyword>
<evidence type="ECO:0000256" key="3">
    <source>
        <dbReference type="ARBA" id="ARBA00022792"/>
    </source>
</evidence>
<dbReference type="Proteomes" id="UP000492821">
    <property type="component" value="Unassembled WGS sequence"/>
</dbReference>
<dbReference type="Pfam" id="PF10231">
    <property type="entry name" value="COA8"/>
    <property type="match status" value="1"/>
</dbReference>